<dbReference type="InterPro" id="IPR046938">
    <property type="entry name" value="DNA_clamp_sf"/>
</dbReference>
<evidence type="ECO:0000256" key="1">
    <source>
        <dbReference type="SAM" id="MobiDB-lite"/>
    </source>
</evidence>
<comment type="caution">
    <text evidence="2">The sequence shown here is derived from an EMBL/GenBank/DDBJ whole genome shotgun (WGS) entry which is preliminary data.</text>
</comment>
<evidence type="ECO:0000313" key="2">
    <source>
        <dbReference type="EMBL" id="KAL3232814.1"/>
    </source>
</evidence>
<evidence type="ECO:0000313" key="3">
    <source>
        <dbReference type="Proteomes" id="UP001623330"/>
    </source>
</evidence>
<dbReference type="EMBL" id="JBEVYD010000005">
    <property type="protein sequence ID" value="KAL3232814.1"/>
    <property type="molecule type" value="Genomic_DNA"/>
</dbReference>
<gene>
    <name evidence="2" type="ORF">RNJ44_04730</name>
</gene>
<feature type="region of interest" description="Disordered" evidence="1">
    <location>
        <begin position="415"/>
        <end position="531"/>
    </location>
</feature>
<name>A0ABR4NVS3_9SACH</name>
<protein>
    <submittedName>
        <fullName evidence="2">DNA damage checkpoint protein 1</fullName>
    </submittedName>
</protein>
<feature type="compositionally biased region" description="Polar residues" evidence="1">
    <location>
        <begin position="508"/>
        <end position="529"/>
    </location>
</feature>
<sequence length="610" mass="68905">MNVQEFEQICNKSSLTNDYESTFYNLFMLRQSTSKAFAASITGTDKQNLWFRGIYFLSTISEEICLTISNDFLIASALNSTYTGSCKIKFDRNFFDDFEFRPHEIVFGEAGLQAAKDPLGNIQKLYSILINGKHLTTISKISTETGIINEFSLSVDNTLSCSESMANRLLVTIEMESLIQKEYSPQFTPTQYNPLLVDLKYKRKFVDVFGTTETRSANEQPVDPKLVEICNAIESGLSKELFYDAIANEPRQGNFGSFDEINYICCNQALMKNFIENCNTSLTDEIKIQVDTRRLIMTAFTKSIYGKGNDILKSAISMSNTIALTALEHCSLFWVEDESLGSNAKSDRQLKSIVFKSKDFRNFIGINSYSRQNIFSGGNMNIWFCNPGDPILIELDRENVRFQLLQVTDATSNSASINQSVELSRTSNTASTRNSSMTPLKTMAPPLQHSISIKREVRNSPLRSILPTEKLTDNQSSHSTPKRKLFVRDEDSSDEEEHRAINQRGDRMQNSAESYSRNNLASNSNQGNESILGMDKTITVNRSNTIIKWGAPHSTTNDKQRTHDEIGLLREKRKRLLDEDHNDSTSRKQKSSSSEQFGPTQPELPKGLLD</sequence>
<feature type="compositionally biased region" description="Low complexity" evidence="1">
    <location>
        <begin position="424"/>
        <end position="438"/>
    </location>
</feature>
<accession>A0ABR4NVS3</accession>
<feature type="region of interest" description="Disordered" evidence="1">
    <location>
        <begin position="570"/>
        <end position="610"/>
    </location>
</feature>
<proteinExistence type="predicted"/>
<feature type="compositionally biased region" description="Basic and acidic residues" evidence="1">
    <location>
        <begin position="486"/>
        <end position="507"/>
    </location>
</feature>
<dbReference type="Gene3D" id="3.70.10.10">
    <property type="match status" value="1"/>
</dbReference>
<keyword evidence="3" id="KW-1185">Reference proteome</keyword>
<dbReference type="InterPro" id="IPR007268">
    <property type="entry name" value="Rad9/Ddc1"/>
</dbReference>
<dbReference type="PANTHER" id="PTHR15237">
    <property type="entry name" value="DNA REPAIR PROTEIN RAD9"/>
    <property type="match status" value="1"/>
</dbReference>
<feature type="compositionally biased region" description="Basic and acidic residues" evidence="1">
    <location>
        <begin position="570"/>
        <end position="586"/>
    </location>
</feature>
<organism evidence="2 3">
    <name type="scientific">Nakaseomyces bracarensis</name>
    <dbReference type="NCBI Taxonomy" id="273131"/>
    <lineage>
        <taxon>Eukaryota</taxon>
        <taxon>Fungi</taxon>
        <taxon>Dikarya</taxon>
        <taxon>Ascomycota</taxon>
        <taxon>Saccharomycotina</taxon>
        <taxon>Saccharomycetes</taxon>
        <taxon>Saccharomycetales</taxon>
        <taxon>Saccharomycetaceae</taxon>
        <taxon>Nakaseomyces</taxon>
    </lineage>
</organism>
<reference evidence="2 3" key="1">
    <citation type="submission" date="2024-05" db="EMBL/GenBank/DDBJ databases">
        <title>Long read based assembly of the Candida bracarensis genome reveals expanded adhesin content.</title>
        <authorList>
            <person name="Marcet-Houben M."/>
            <person name="Ksiezopolska E."/>
            <person name="Gabaldon T."/>
        </authorList>
    </citation>
    <scope>NUCLEOTIDE SEQUENCE [LARGE SCALE GENOMIC DNA]</scope>
    <source>
        <strain evidence="2 3">CBM6</strain>
    </source>
</reference>
<dbReference type="Proteomes" id="UP001623330">
    <property type="component" value="Unassembled WGS sequence"/>
</dbReference>
<dbReference type="PRINTS" id="PR02063">
    <property type="entry name" value="DNADAMAGECP1"/>
</dbReference>
<dbReference type="PANTHER" id="PTHR15237:SF0">
    <property type="entry name" value="CELL CYCLE CHECKPOINT CONTROL PROTEIN"/>
    <property type="match status" value="1"/>
</dbReference>
<dbReference type="InterPro" id="IPR026217">
    <property type="entry name" value="Ddc1"/>
</dbReference>
<dbReference type="SUPFAM" id="SSF55979">
    <property type="entry name" value="DNA clamp"/>
    <property type="match status" value="1"/>
</dbReference>